<proteinExistence type="predicted"/>
<evidence type="ECO:0000259" key="2">
    <source>
        <dbReference type="Pfam" id="PF07811"/>
    </source>
</evidence>
<feature type="domain" description="TadE-like" evidence="2">
    <location>
        <begin position="20"/>
        <end position="60"/>
    </location>
</feature>
<evidence type="ECO:0000256" key="1">
    <source>
        <dbReference type="SAM" id="Phobius"/>
    </source>
</evidence>
<protein>
    <recommendedName>
        <fullName evidence="2">TadE-like domain-containing protein</fullName>
    </recommendedName>
</protein>
<dbReference type="InterPro" id="IPR012495">
    <property type="entry name" value="TadE-like_dom"/>
</dbReference>
<organism evidence="3 4">
    <name type="scientific">Candidatus Sulfuritelmatomonas gaucii</name>
    <dbReference type="NCBI Taxonomy" id="2043161"/>
    <lineage>
        <taxon>Bacteria</taxon>
        <taxon>Pseudomonadati</taxon>
        <taxon>Acidobacteriota</taxon>
        <taxon>Terriglobia</taxon>
        <taxon>Terriglobales</taxon>
        <taxon>Acidobacteriaceae</taxon>
        <taxon>Candidatus Sulfuritelmatomonas</taxon>
    </lineage>
</organism>
<dbReference type="AlphaFoldDB" id="A0A2N9L784"/>
<sequence>MIKRLMKGSAWAKRLEDERGAALVELALCLSLLLTMTFGLIDFSLIIFDKQEMSGITRQGSDLASRGTSLTDTVTALGTQGESLNIGTKGRIIVTAVADVNKKPQIVDQAESPTGISVSSAIGTGVGNPASMPPSANTVLQDGQTIYVTEVFYSYTPITPIQKLLKISLTSTLYEAAYF</sequence>
<keyword evidence="1" id="KW-1133">Transmembrane helix</keyword>
<name>A0A2N9L784_9BACT</name>
<keyword evidence="1" id="KW-0812">Transmembrane</keyword>
<gene>
    <name evidence="3" type="ORF">SBA5_200032</name>
</gene>
<evidence type="ECO:0000313" key="4">
    <source>
        <dbReference type="Proteomes" id="UP000239735"/>
    </source>
</evidence>
<evidence type="ECO:0000313" key="3">
    <source>
        <dbReference type="EMBL" id="SPE19120.1"/>
    </source>
</evidence>
<dbReference type="Proteomes" id="UP000239735">
    <property type="component" value="Unassembled WGS sequence"/>
</dbReference>
<dbReference type="EMBL" id="OKRB01000076">
    <property type="protein sequence ID" value="SPE19120.1"/>
    <property type="molecule type" value="Genomic_DNA"/>
</dbReference>
<reference evidence="4" key="1">
    <citation type="submission" date="2018-02" db="EMBL/GenBank/DDBJ databases">
        <authorList>
            <person name="Hausmann B."/>
        </authorList>
    </citation>
    <scope>NUCLEOTIDE SEQUENCE [LARGE SCALE GENOMIC DNA]</scope>
    <source>
        <strain evidence="4">Peat soil MAG SbA5</strain>
    </source>
</reference>
<feature type="transmembrane region" description="Helical" evidence="1">
    <location>
        <begin position="21"/>
        <end position="48"/>
    </location>
</feature>
<dbReference type="Pfam" id="PF07811">
    <property type="entry name" value="TadE"/>
    <property type="match status" value="1"/>
</dbReference>
<keyword evidence="1" id="KW-0472">Membrane</keyword>
<accession>A0A2N9L784</accession>